<evidence type="ECO:0000313" key="2">
    <source>
        <dbReference type="Proteomes" id="UP000814128"/>
    </source>
</evidence>
<reference evidence="1" key="2">
    <citation type="journal article" date="2022" name="New Phytol.">
        <title>Evolutionary transition to the ectomycorrhizal habit in the genomes of a hyperdiverse lineage of mushroom-forming fungi.</title>
        <authorList>
            <person name="Looney B."/>
            <person name="Miyauchi S."/>
            <person name="Morin E."/>
            <person name="Drula E."/>
            <person name="Courty P.E."/>
            <person name="Kohler A."/>
            <person name="Kuo A."/>
            <person name="LaButti K."/>
            <person name="Pangilinan J."/>
            <person name="Lipzen A."/>
            <person name="Riley R."/>
            <person name="Andreopoulos W."/>
            <person name="He G."/>
            <person name="Johnson J."/>
            <person name="Nolan M."/>
            <person name="Tritt A."/>
            <person name="Barry K.W."/>
            <person name="Grigoriev I.V."/>
            <person name="Nagy L.G."/>
            <person name="Hibbett D."/>
            <person name="Henrissat B."/>
            <person name="Matheny P.B."/>
            <person name="Labbe J."/>
            <person name="Martin F.M."/>
        </authorList>
    </citation>
    <scope>NUCLEOTIDE SEQUENCE</scope>
    <source>
        <strain evidence="1">EC-137</strain>
    </source>
</reference>
<proteinExistence type="predicted"/>
<accession>A0ACB8QIM2</accession>
<dbReference type="Proteomes" id="UP000814128">
    <property type="component" value="Unassembled WGS sequence"/>
</dbReference>
<reference evidence="1" key="1">
    <citation type="submission" date="2021-02" db="EMBL/GenBank/DDBJ databases">
        <authorList>
            <consortium name="DOE Joint Genome Institute"/>
            <person name="Ahrendt S."/>
            <person name="Looney B.P."/>
            <person name="Miyauchi S."/>
            <person name="Morin E."/>
            <person name="Drula E."/>
            <person name="Courty P.E."/>
            <person name="Chicoki N."/>
            <person name="Fauchery L."/>
            <person name="Kohler A."/>
            <person name="Kuo A."/>
            <person name="Labutti K."/>
            <person name="Pangilinan J."/>
            <person name="Lipzen A."/>
            <person name="Riley R."/>
            <person name="Andreopoulos W."/>
            <person name="He G."/>
            <person name="Johnson J."/>
            <person name="Barry K.W."/>
            <person name="Grigoriev I.V."/>
            <person name="Nagy L."/>
            <person name="Hibbett D."/>
            <person name="Henrissat B."/>
            <person name="Matheny P.B."/>
            <person name="Labbe J."/>
            <person name="Martin F."/>
        </authorList>
    </citation>
    <scope>NUCLEOTIDE SEQUENCE</scope>
    <source>
        <strain evidence="1">EC-137</strain>
    </source>
</reference>
<evidence type="ECO:0000313" key="1">
    <source>
        <dbReference type="EMBL" id="KAI0031487.1"/>
    </source>
</evidence>
<comment type="caution">
    <text evidence="1">The sequence shown here is derived from an EMBL/GenBank/DDBJ whole genome shotgun (WGS) entry which is preliminary data.</text>
</comment>
<keyword evidence="2" id="KW-1185">Reference proteome</keyword>
<dbReference type="EMBL" id="MU273578">
    <property type="protein sequence ID" value="KAI0031487.1"/>
    <property type="molecule type" value="Genomic_DNA"/>
</dbReference>
<feature type="non-terminal residue" evidence="1">
    <location>
        <position position="686"/>
    </location>
</feature>
<name>A0ACB8QIM2_9AGAM</name>
<gene>
    <name evidence="1" type="ORF">K488DRAFT_24617</name>
</gene>
<protein>
    <submittedName>
        <fullName evidence="1">Plasma-membrane choline transporter-domain-containing protein</fullName>
    </submittedName>
</protein>
<organism evidence="1 2">
    <name type="scientific">Vararia minispora EC-137</name>
    <dbReference type="NCBI Taxonomy" id="1314806"/>
    <lineage>
        <taxon>Eukaryota</taxon>
        <taxon>Fungi</taxon>
        <taxon>Dikarya</taxon>
        <taxon>Basidiomycota</taxon>
        <taxon>Agaricomycotina</taxon>
        <taxon>Agaricomycetes</taxon>
        <taxon>Russulales</taxon>
        <taxon>Lachnocladiaceae</taxon>
        <taxon>Vararia</taxon>
    </lineage>
</organism>
<sequence>MTASFATYASQFLTRQRSAGASSLTSSQPLFFSFSTDDDRSRAGHEVHGDLDDLDDLDDPHLRASNGVDMSSTQRYAAEDPYLHLDEDDRTHAPSVPLLASRAQSDIPDENEPSRGWLAHQPTALRTPSPPSPSPSSSSSRSSPPDIMNTQRPLPPPSGGLHMQPAPPSASSPPRPPRSIAVQLTESLLPRDNSRPSSLFSLPDPRFPAPRRKYHDPLYTTFFLAAVSFVYFFALLLLFLTNSSPRRLPYQTLIHTIPLLVILTFVSAVVSYTHILLLRVFVKPVVIGTSVFVPITLLVSFIWALVGSFMWDGDEPTWGETWGLRLFSLVPLTLAALTGRRLVHLPAQVHHTSSLLILTTHVLSLQPLLLLLSPSVLLALLLGSIPFLTLAFRLLLVGYTTSSPSGFVYHVHAWANWAIVVTAAVWVWAWGVARGLCRVTTAGVVAAWYFADPTLSAPPPQATHTIHASLYRATHPSLGTIALSALLLACVRMLSATALLLRRAPAYLPLSVKIYAGPVIYGMGIAAGWLENWVGRFGHYVLVYVGITGAGFWASVGRSAGLTAVDKRAETWRRRFQTEPPLTLLTVTPLTLTLPFALSTYLFVARTLNAPDQALEAAFLAGGVTALVGLFCVGLVKDTADTLYLCYCIDKEAGERRRAEVFEMFEFSARAHTTQARPPPPPPAAP</sequence>